<keyword evidence="1" id="KW-0805">Transcription regulation</keyword>
<dbReference type="Pfam" id="PF12833">
    <property type="entry name" value="HTH_18"/>
    <property type="match status" value="1"/>
</dbReference>
<dbReference type="STRING" id="146020.RMCB_0105"/>
<dbReference type="InterPro" id="IPR018060">
    <property type="entry name" value="HTH_AraC"/>
</dbReference>
<evidence type="ECO:0000256" key="2">
    <source>
        <dbReference type="ARBA" id="ARBA00023125"/>
    </source>
</evidence>
<sequence>MCLTSADIWVIPVAQRSFAVGHGPMTEYCEMELPPRPFDATATEPLVQPRGSLTVQLLDRIHQLRRRRDAAARLFADALKNALRLHVIDLFTVQNPPGARPGRPLTQHDQTALLDYIDQHGMEDDLSIAALSERMGMTPSVFTRAFTAAFHATPHQFILDRRIARAKHLLCNTEQSITEISSAVGFSTHSHFTTAFKKRVGMTPAAYRTDGTNR</sequence>
<dbReference type="InterPro" id="IPR018062">
    <property type="entry name" value="HTH_AraC-typ_CS"/>
</dbReference>
<dbReference type="Proteomes" id="UP000069620">
    <property type="component" value="Unassembled WGS sequence"/>
</dbReference>
<dbReference type="SMART" id="SM00342">
    <property type="entry name" value="HTH_ARAC"/>
    <property type="match status" value="1"/>
</dbReference>
<proteinExistence type="predicted"/>
<evidence type="ECO:0000313" key="5">
    <source>
        <dbReference type="EMBL" id="GAS86009.1"/>
    </source>
</evidence>
<dbReference type="InterPro" id="IPR050204">
    <property type="entry name" value="AraC_XylS_family_regulators"/>
</dbReference>
<dbReference type="SUPFAM" id="SSF46689">
    <property type="entry name" value="Homeodomain-like"/>
    <property type="match status" value="2"/>
</dbReference>
<protein>
    <submittedName>
        <fullName evidence="5">AraC family transcriptional regulator</fullName>
    </submittedName>
</protein>
<dbReference type="InterPro" id="IPR020449">
    <property type="entry name" value="Tscrpt_reg_AraC-type_HTH"/>
</dbReference>
<organism evidence="5 6">
    <name type="scientific">Mycolicibacterium brisbanense</name>
    <dbReference type="NCBI Taxonomy" id="146020"/>
    <lineage>
        <taxon>Bacteria</taxon>
        <taxon>Bacillati</taxon>
        <taxon>Actinomycetota</taxon>
        <taxon>Actinomycetes</taxon>
        <taxon>Mycobacteriales</taxon>
        <taxon>Mycobacteriaceae</taxon>
        <taxon>Mycolicibacterium</taxon>
    </lineage>
</organism>
<reference evidence="6" key="2">
    <citation type="submission" date="2016-02" db="EMBL/GenBank/DDBJ databases">
        <title>Draft genome sequence of five rapidly growing Mycobacterium species.</title>
        <authorList>
            <person name="Katahira K."/>
            <person name="Gotou Y."/>
            <person name="Iida K."/>
            <person name="Ogura Y."/>
            <person name="Hayashi T."/>
        </authorList>
    </citation>
    <scope>NUCLEOTIDE SEQUENCE [LARGE SCALE GENOMIC DNA]</scope>
    <source>
        <strain evidence="6">JCM15654</strain>
    </source>
</reference>
<dbReference type="InterPro" id="IPR009057">
    <property type="entry name" value="Homeodomain-like_sf"/>
</dbReference>
<dbReference type="AlphaFoldDB" id="A0A100VUD7"/>
<dbReference type="EMBL" id="BCSX01000002">
    <property type="protein sequence ID" value="GAS86009.1"/>
    <property type="molecule type" value="Genomic_DNA"/>
</dbReference>
<dbReference type="PROSITE" id="PS01124">
    <property type="entry name" value="HTH_ARAC_FAMILY_2"/>
    <property type="match status" value="1"/>
</dbReference>
<keyword evidence="3" id="KW-0804">Transcription</keyword>
<evidence type="ECO:0000256" key="1">
    <source>
        <dbReference type="ARBA" id="ARBA00023015"/>
    </source>
</evidence>
<dbReference type="PRINTS" id="PR00032">
    <property type="entry name" value="HTHARAC"/>
</dbReference>
<name>A0A100VUD7_9MYCO</name>
<gene>
    <name evidence="5" type="ORF">RMCB_0105</name>
</gene>
<dbReference type="PANTHER" id="PTHR46796">
    <property type="entry name" value="HTH-TYPE TRANSCRIPTIONAL ACTIVATOR RHAS-RELATED"/>
    <property type="match status" value="1"/>
</dbReference>
<dbReference type="GO" id="GO:0003700">
    <property type="term" value="F:DNA-binding transcription factor activity"/>
    <property type="evidence" value="ECO:0007669"/>
    <property type="project" value="InterPro"/>
</dbReference>
<comment type="caution">
    <text evidence="5">The sequence shown here is derived from an EMBL/GenBank/DDBJ whole genome shotgun (WGS) entry which is preliminary data.</text>
</comment>
<evidence type="ECO:0000313" key="6">
    <source>
        <dbReference type="Proteomes" id="UP000069620"/>
    </source>
</evidence>
<dbReference type="PANTHER" id="PTHR46796:SF6">
    <property type="entry name" value="ARAC SUBFAMILY"/>
    <property type="match status" value="1"/>
</dbReference>
<dbReference type="PROSITE" id="PS00041">
    <property type="entry name" value="HTH_ARAC_FAMILY_1"/>
    <property type="match status" value="1"/>
</dbReference>
<reference evidence="6" key="1">
    <citation type="journal article" date="2016" name="Genome Announc.">
        <title>Draft Genome Sequences of Five Rapidly Growing Mycobacterium Species, M. thermoresistibile, M. fortuitum subsp. acetamidolyticum, M. canariasense, M. brisbanense, and M. novocastrense.</title>
        <authorList>
            <person name="Katahira K."/>
            <person name="Ogura Y."/>
            <person name="Gotoh Y."/>
            <person name="Hayashi T."/>
        </authorList>
    </citation>
    <scope>NUCLEOTIDE SEQUENCE [LARGE SCALE GENOMIC DNA]</scope>
    <source>
        <strain evidence="6">JCM15654</strain>
    </source>
</reference>
<feature type="domain" description="HTH araC/xylS-type" evidence="4">
    <location>
        <begin position="111"/>
        <end position="210"/>
    </location>
</feature>
<dbReference type="GO" id="GO:0043565">
    <property type="term" value="F:sequence-specific DNA binding"/>
    <property type="evidence" value="ECO:0007669"/>
    <property type="project" value="InterPro"/>
</dbReference>
<evidence type="ECO:0000256" key="3">
    <source>
        <dbReference type="ARBA" id="ARBA00023163"/>
    </source>
</evidence>
<evidence type="ECO:0000259" key="4">
    <source>
        <dbReference type="PROSITE" id="PS01124"/>
    </source>
</evidence>
<accession>A0A100VUD7</accession>
<dbReference type="Gene3D" id="1.10.10.60">
    <property type="entry name" value="Homeodomain-like"/>
    <property type="match status" value="2"/>
</dbReference>
<keyword evidence="2" id="KW-0238">DNA-binding</keyword>
<keyword evidence="6" id="KW-1185">Reference proteome</keyword>